<feature type="domain" description="Serine-threonine/tyrosine-protein kinase catalytic" evidence="3">
    <location>
        <begin position="11"/>
        <end position="36"/>
    </location>
</feature>
<dbReference type="PANTHER" id="PTHR24416">
    <property type="entry name" value="TYROSINE-PROTEIN KINASE RECEPTOR"/>
    <property type="match status" value="1"/>
</dbReference>
<dbReference type="GO" id="GO:0007169">
    <property type="term" value="P:cell surface receptor protein tyrosine kinase signaling pathway"/>
    <property type="evidence" value="ECO:0007669"/>
    <property type="project" value="TreeGrafter"/>
</dbReference>
<protein>
    <submittedName>
        <fullName evidence="5">Tyrosine-protein kinase ITK/TSK-like</fullName>
    </submittedName>
</protein>
<keyword evidence="4" id="KW-1185">Reference proteome</keyword>
<evidence type="ECO:0000259" key="3">
    <source>
        <dbReference type="Pfam" id="PF07714"/>
    </source>
</evidence>
<dbReference type="GO" id="GO:0043235">
    <property type="term" value="C:receptor complex"/>
    <property type="evidence" value="ECO:0007669"/>
    <property type="project" value="TreeGrafter"/>
</dbReference>
<dbReference type="SUPFAM" id="SSF56112">
    <property type="entry name" value="Protein kinase-like (PK-like)"/>
    <property type="match status" value="1"/>
</dbReference>
<dbReference type="KEGG" id="xla:121397126"/>
<organism evidence="4 5">
    <name type="scientific">Xenopus laevis</name>
    <name type="common">African clawed frog</name>
    <dbReference type="NCBI Taxonomy" id="8355"/>
    <lineage>
        <taxon>Eukaryota</taxon>
        <taxon>Metazoa</taxon>
        <taxon>Chordata</taxon>
        <taxon>Craniata</taxon>
        <taxon>Vertebrata</taxon>
        <taxon>Euteleostomi</taxon>
        <taxon>Amphibia</taxon>
        <taxon>Batrachia</taxon>
        <taxon>Anura</taxon>
        <taxon>Pipoidea</taxon>
        <taxon>Pipidae</taxon>
        <taxon>Xenopodinae</taxon>
        <taxon>Xenopus</taxon>
        <taxon>Xenopus</taxon>
    </lineage>
</organism>
<dbReference type="GO" id="GO:0005524">
    <property type="term" value="F:ATP binding"/>
    <property type="evidence" value="ECO:0007669"/>
    <property type="project" value="UniProtKB-KW"/>
</dbReference>
<dbReference type="GO" id="GO:0005886">
    <property type="term" value="C:plasma membrane"/>
    <property type="evidence" value="ECO:0007669"/>
    <property type="project" value="TreeGrafter"/>
</dbReference>
<accession>A0A8J1LKJ8</accession>
<dbReference type="GeneID" id="121397126"/>
<dbReference type="Pfam" id="PF07714">
    <property type="entry name" value="PK_Tyr_Ser-Thr"/>
    <property type="match status" value="1"/>
</dbReference>
<dbReference type="RefSeq" id="XP_041429220.1">
    <property type="nucleotide sequence ID" value="XM_041573286.1"/>
</dbReference>
<dbReference type="GO" id="GO:0004714">
    <property type="term" value="F:transmembrane receptor protein tyrosine kinase activity"/>
    <property type="evidence" value="ECO:0007669"/>
    <property type="project" value="TreeGrafter"/>
</dbReference>
<keyword evidence="1" id="KW-0547">Nucleotide-binding</keyword>
<dbReference type="AlphaFoldDB" id="A0A8J1LKJ8"/>
<proteinExistence type="predicted"/>
<evidence type="ECO:0000313" key="4">
    <source>
        <dbReference type="Proteomes" id="UP000186698"/>
    </source>
</evidence>
<name>A0A8J1LKJ8_XENLA</name>
<reference evidence="5" key="1">
    <citation type="submission" date="2025-08" db="UniProtKB">
        <authorList>
            <consortium name="RefSeq"/>
        </authorList>
    </citation>
    <scope>IDENTIFICATION</scope>
    <source>
        <strain evidence="5">J_2021</strain>
        <tissue evidence="5">Erythrocytes</tissue>
    </source>
</reference>
<dbReference type="InterPro" id="IPR011009">
    <property type="entry name" value="Kinase-like_dom_sf"/>
</dbReference>
<dbReference type="PANTHER" id="PTHR24416:SF611">
    <property type="entry name" value="TYROSINE-PROTEIN KINASE TRANSMEMBRANE RECEPTOR ROR"/>
    <property type="match status" value="1"/>
</dbReference>
<evidence type="ECO:0000256" key="1">
    <source>
        <dbReference type="ARBA" id="ARBA00022741"/>
    </source>
</evidence>
<dbReference type="InterPro" id="IPR001245">
    <property type="entry name" value="Ser-Thr/Tyr_kinase_cat_dom"/>
</dbReference>
<evidence type="ECO:0000256" key="2">
    <source>
        <dbReference type="ARBA" id="ARBA00022840"/>
    </source>
</evidence>
<keyword evidence="2" id="KW-0067">ATP-binding</keyword>
<gene>
    <name evidence="5" type="primary">LOC121397126</name>
</gene>
<dbReference type="InterPro" id="IPR050122">
    <property type="entry name" value="RTK"/>
</dbReference>
<dbReference type="Proteomes" id="UP000186698">
    <property type="component" value="Chromosome 8L"/>
</dbReference>
<evidence type="ECO:0000313" key="5">
    <source>
        <dbReference type="RefSeq" id="XP_041429220.1"/>
    </source>
</evidence>
<sequence>MSPGSRFYSPLAACNCLVGESLVVKVSDFGMARSVRVGSVRKSKIPFEHFFNSEAVDKISAGLRLFRPKMSPERVYMLMKNCRQQAGRSKRGGDMCVCCWPHFCLAPHDDPRHGSSYCSASSWSHLAEDRSGACTPQCFQ</sequence>